<dbReference type="NCBIfam" id="TIGR01214">
    <property type="entry name" value="rmlD"/>
    <property type="match status" value="1"/>
</dbReference>
<accession>A0A285N7D9</accession>
<dbReference type="UniPathway" id="UPA00124"/>
<evidence type="ECO:0000259" key="3">
    <source>
        <dbReference type="Pfam" id="PF04321"/>
    </source>
</evidence>
<dbReference type="Pfam" id="PF04321">
    <property type="entry name" value="RmlD_sub_bind"/>
    <property type="match status" value="1"/>
</dbReference>
<evidence type="ECO:0000256" key="2">
    <source>
        <dbReference type="RuleBase" id="RU364082"/>
    </source>
</evidence>
<dbReference type="EMBL" id="OBEK01000001">
    <property type="protein sequence ID" value="SNZ04777.1"/>
    <property type="molecule type" value="Genomic_DNA"/>
</dbReference>
<keyword evidence="2" id="KW-0521">NADP</keyword>
<dbReference type="PANTHER" id="PTHR10491:SF4">
    <property type="entry name" value="METHIONINE ADENOSYLTRANSFERASE 2 SUBUNIT BETA"/>
    <property type="match status" value="1"/>
</dbReference>
<evidence type="ECO:0000313" key="5">
    <source>
        <dbReference type="Proteomes" id="UP000219356"/>
    </source>
</evidence>
<protein>
    <recommendedName>
        <fullName evidence="2">dTDP-4-dehydrorhamnose reductase</fullName>
        <ecNumber evidence="2">1.1.1.133</ecNumber>
    </recommendedName>
</protein>
<dbReference type="SUPFAM" id="SSF51735">
    <property type="entry name" value="NAD(P)-binding Rossmann-fold domains"/>
    <property type="match status" value="1"/>
</dbReference>
<name>A0A285N7D9_9BACI</name>
<dbReference type="InterPro" id="IPR036291">
    <property type="entry name" value="NAD(P)-bd_dom_sf"/>
</dbReference>
<comment type="pathway">
    <text evidence="2">Carbohydrate biosynthesis; dTDP-L-rhamnose biosynthesis.</text>
</comment>
<dbReference type="GO" id="GO:0008831">
    <property type="term" value="F:dTDP-4-dehydrorhamnose reductase activity"/>
    <property type="evidence" value="ECO:0007669"/>
    <property type="project" value="UniProtKB-EC"/>
</dbReference>
<dbReference type="GO" id="GO:0005829">
    <property type="term" value="C:cytosol"/>
    <property type="evidence" value="ECO:0007669"/>
    <property type="project" value="TreeGrafter"/>
</dbReference>
<dbReference type="InterPro" id="IPR005913">
    <property type="entry name" value="dTDP_dehydrorham_reduct"/>
</dbReference>
<feature type="domain" description="RmlD-like substrate binding" evidence="3">
    <location>
        <begin position="1"/>
        <end position="274"/>
    </location>
</feature>
<dbReference type="InterPro" id="IPR029903">
    <property type="entry name" value="RmlD-like-bd"/>
</dbReference>
<comment type="similarity">
    <text evidence="1 2">Belongs to the dTDP-4-dehydrorhamnose reductase family.</text>
</comment>
<dbReference type="GO" id="GO:0019305">
    <property type="term" value="P:dTDP-rhamnose biosynthetic process"/>
    <property type="evidence" value="ECO:0007669"/>
    <property type="project" value="UniProtKB-UniPathway"/>
</dbReference>
<keyword evidence="5" id="KW-1185">Reference proteome</keyword>
<comment type="function">
    <text evidence="2">Catalyzes the reduction of dTDP-6-deoxy-L-lyxo-4-hexulose to yield dTDP-L-rhamnose.</text>
</comment>
<dbReference type="CDD" id="cd05254">
    <property type="entry name" value="dTDP_HR_like_SDR_e"/>
    <property type="match status" value="1"/>
</dbReference>
<evidence type="ECO:0000256" key="1">
    <source>
        <dbReference type="ARBA" id="ARBA00010944"/>
    </source>
</evidence>
<keyword evidence="2" id="KW-0560">Oxidoreductase</keyword>
<dbReference type="Gene3D" id="3.90.25.10">
    <property type="entry name" value="UDP-galactose 4-epimerase, domain 1"/>
    <property type="match status" value="1"/>
</dbReference>
<evidence type="ECO:0000313" key="4">
    <source>
        <dbReference type="EMBL" id="SNZ04777.1"/>
    </source>
</evidence>
<dbReference type="EC" id="1.1.1.133" evidence="2"/>
<organism evidence="4 5">
    <name type="scientific">Terribacillus aidingensis</name>
    <dbReference type="NCBI Taxonomy" id="586416"/>
    <lineage>
        <taxon>Bacteria</taxon>
        <taxon>Bacillati</taxon>
        <taxon>Bacillota</taxon>
        <taxon>Bacilli</taxon>
        <taxon>Bacillales</taxon>
        <taxon>Bacillaceae</taxon>
        <taxon>Terribacillus</taxon>
    </lineage>
</organism>
<dbReference type="PANTHER" id="PTHR10491">
    <property type="entry name" value="DTDP-4-DEHYDRORHAMNOSE REDUCTASE"/>
    <property type="match status" value="1"/>
</dbReference>
<gene>
    <name evidence="4" type="ORF">SAMN05421503_0761</name>
</gene>
<proteinExistence type="inferred from homology"/>
<dbReference type="Proteomes" id="UP000219356">
    <property type="component" value="Unassembled WGS sequence"/>
</dbReference>
<dbReference type="AlphaFoldDB" id="A0A285N7D9"/>
<dbReference type="Gene3D" id="3.40.50.720">
    <property type="entry name" value="NAD(P)-binding Rossmann-like Domain"/>
    <property type="match status" value="1"/>
</dbReference>
<dbReference type="OrthoDB" id="9803892at2"/>
<reference evidence="5" key="1">
    <citation type="submission" date="2017-09" db="EMBL/GenBank/DDBJ databases">
        <authorList>
            <person name="Varghese N."/>
            <person name="Submissions S."/>
        </authorList>
    </citation>
    <scope>NUCLEOTIDE SEQUENCE [LARGE SCALE GENOMIC DNA]</scope>
    <source>
        <strain evidence="5">CGMCC 1.8913</strain>
    </source>
</reference>
<dbReference type="RefSeq" id="WP_097039360.1">
    <property type="nucleotide sequence ID" value="NZ_OBEK01000001.1"/>
</dbReference>
<sequence>MKILVTGHTGQLGYDVVEVFKYEGYEVKGVSTKDFNLTNFNEVNNFVESFNPDCIVHCAAYTKVDQAEIDTEICWEVNVEGSVNLIEAAKKINSKIIFISSDYVFSGTGNFPYNEYDKTQPINYYGLTKEKIEKYLAQNMEDYCIVRISWVFGKNGSNFVDTMIKLSQSKDELRVVDDQIGSPTYTVDAARFLLSLFKSNKSGIYHATNTGYCSWADFATEIFKQKSINTVINRVTSDEFKTLAVRPKNSRLSNSGEVYQMPTWQDALSRYLDKG</sequence>